<dbReference type="SUPFAM" id="SSF53448">
    <property type="entry name" value="Nucleotide-diphospho-sugar transferases"/>
    <property type="match status" value="1"/>
</dbReference>
<protein>
    <recommendedName>
        <fullName evidence="2">chitin synthase</fullName>
        <ecNumber evidence="2">2.4.1.16</ecNumber>
    </recommendedName>
</protein>
<dbReference type="OrthoDB" id="370884at2759"/>
<dbReference type="GO" id="GO:0006031">
    <property type="term" value="P:chitin biosynthetic process"/>
    <property type="evidence" value="ECO:0007669"/>
    <property type="project" value="TreeGrafter"/>
</dbReference>
<dbReference type="VEuPathDB" id="FungiDB:AMAG_08465"/>
<keyword evidence="7 12" id="KW-1133">Transmembrane helix</keyword>
<keyword evidence="3" id="KW-1003">Cell membrane</keyword>
<feature type="compositionally biased region" description="Low complexity" evidence="11">
    <location>
        <begin position="168"/>
        <end position="181"/>
    </location>
</feature>
<dbReference type="EC" id="2.4.1.16" evidence="2"/>
<evidence type="ECO:0000256" key="12">
    <source>
        <dbReference type="SAM" id="Phobius"/>
    </source>
</evidence>
<evidence type="ECO:0000256" key="2">
    <source>
        <dbReference type="ARBA" id="ARBA00012543"/>
    </source>
</evidence>
<keyword evidence="6 12" id="KW-0812">Transmembrane</keyword>
<dbReference type="InterPro" id="IPR029044">
    <property type="entry name" value="Nucleotide-diphossugar_trans"/>
</dbReference>
<dbReference type="AlphaFoldDB" id="A0A0L0SL87"/>
<dbReference type="InterPro" id="IPR004835">
    <property type="entry name" value="Chitin_synth"/>
</dbReference>
<feature type="transmembrane region" description="Helical" evidence="12">
    <location>
        <begin position="790"/>
        <end position="813"/>
    </location>
</feature>
<evidence type="ECO:0000256" key="5">
    <source>
        <dbReference type="ARBA" id="ARBA00022679"/>
    </source>
</evidence>
<feature type="compositionally biased region" description="Basic and acidic residues" evidence="11">
    <location>
        <begin position="129"/>
        <end position="139"/>
    </location>
</feature>
<evidence type="ECO:0000259" key="13">
    <source>
        <dbReference type="Pfam" id="PF08407"/>
    </source>
</evidence>
<feature type="compositionally biased region" description="Basic and acidic residues" evidence="11">
    <location>
        <begin position="31"/>
        <end position="61"/>
    </location>
</feature>
<keyword evidence="5" id="KW-0808">Transferase</keyword>
<dbReference type="eggNOG" id="KOG2571">
    <property type="taxonomic scope" value="Eukaryota"/>
</dbReference>
<feature type="region of interest" description="Disordered" evidence="11">
    <location>
        <begin position="1"/>
        <end position="139"/>
    </location>
</feature>
<gene>
    <name evidence="14" type="ORF">AMAG_08465</name>
</gene>
<dbReference type="CDD" id="cd04190">
    <property type="entry name" value="Chitin_synth_C"/>
    <property type="match status" value="1"/>
</dbReference>
<feature type="transmembrane region" description="Helical" evidence="12">
    <location>
        <begin position="1117"/>
        <end position="1142"/>
    </location>
</feature>
<dbReference type="GO" id="GO:0005886">
    <property type="term" value="C:plasma membrane"/>
    <property type="evidence" value="ECO:0007669"/>
    <property type="project" value="UniProtKB-SubCell"/>
</dbReference>
<dbReference type="Pfam" id="PF08407">
    <property type="entry name" value="Chitin_synth_1N"/>
    <property type="match status" value="1"/>
</dbReference>
<comment type="function">
    <text evidence="10">Polymerizes chitin, a structural polymer of the cell wall and septum, by transferring the sugar moiety of UDP-GlcNAc to the non-reducing end of the growing chitin polymer.</text>
</comment>
<dbReference type="GO" id="GO:0071555">
    <property type="term" value="P:cell wall organization"/>
    <property type="evidence" value="ECO:0007669"/>
    <property type="project" value="UniProtKB-KW"/>
</dbReference>
<reference evidence="14 15" key="1">
    <citation type="submission" date="2009-11" db="EMBL/GenBank/DDBJ databases">
        <title>Annotation of Allomyces macrogynus ATCC 38327.</title>
        <authorList>
            <consortium name="The Broad Institute Genome Sequencing Platform"/>
            <person name="Russ C."/>
            <person name="Cuomo C."/>
            <person name="Burger G."/>
            <person name="Gray M.W."/>
            <person name="Holland P.W.H."/>
            <person name="King N."/>
            <person name="Lang F.B.F."/>
            <person name="Roger A.J."/>
            <person name="Ruiz-Trillo I."/>
            <person name="Young S.K."/>
            <person name="Zeng Q."/>
            <person name="Gargeya S."/>
            <person name="Fitzgerald M."/>
            <person name="Haas B."/>
            <person name="Abouelleil A."/>
            <person name="Alvarado L."/>
            <person name="Arachchi H.M."/>
            <person name="Berlin A."/>
            <person name="Chapman S.B."/>
            <person name="Gearin G."/>
            <person name="Goldberg J."/>
            <person name="Griggs A."/>
            <person name="Gujja S."/>
            <person name="Hansen M."/>
            <person name="Heiman D."/>
            <person name="Howarth C."/>
            <person name="Larimer J."/>
            <person name="Lui A."/>
            <person name="MacDonald P.J.P."/>
            <person name="McCowen C."/>
            <person name="Montmayeur A."/>
            <person name="Murphy C."/>
            <person name="Neiman D."/>
            <person name="Pearson M."/>
            <person name="Priest M."/>
            <person name="Roberts A."/>
            <person name="Saif S."/>
            <person name="Shea T."/>
            <person name="Sisk P."/>
            <person name="Stolte C."/>
            <person name="Sykes S."/>
            <person name="Wortman J."/>
            <person name="Nusbaum C."/>
            <person name="Birren B."/>
        </authorList>
    </citation>
    <scope>NUCLEOTIDE SEQUENCE [LARGE SCALE GENOMIC DNA]</scope>
    <source>
        <strain evidence="14 15">ATCC 38327</strain>
    </source>
</reference>
<dbReference type="InterPro" id="IPR013616">
    <property type="entry name" value="Chitin_synth_N"/>
</dbReference>
<feature type="domain" description="Chitin synthase N-terminal" evidence="13">
    <location>
        <begin position="388"/>
        <end position="439"/>
    </location>
</feature>
<feature type="transmembrane region" description="Helical" evidence="12">
    <location>
        <begin position="934"/>
        <end position="954"/>
    </location>
</feature>
<accession>A0A0L0SL87</accession>
<evidence type="ECO:0000256" key="11">
    <source>
        <dbReference type="SAM" id="MobiDB-lite"/>
    </source>
</evidence>
<feature type="compositionally biased region" description="Basic and acidic residues" evidence="11">
    <location>
        <begin position="259"/>
        <end position="271"/>
    </location>
</feature>
<evidence type="ECO:0000256" key="4">
    <source>
        <dbReference type="ARBA" id="ARBA00022676"/>
    </source>
</evidence>
<keyword evidence="15" id="KW-1185">Reference proteome</keyword>
<sequence length="1148" mass="126319">MSSYDYAYAPGPPGGTTRVPNGARSTRRGPSSRDDTQYSEYDRASRTEYDRASRAESDRYSRGTTRTTAGVAPTSRRYHSDDEYGPTAASTRRGGTRRAPGTTRHQHYDAVRAYDDFDAYGHTHRTTRRDRGDDRPYISAEQEYRAAVRASTASPAEYYPSPSYAPAAPAAPVATARHPAPHAIPRPRTGPPAPTPTRPSRRHSMAAMNSSVVGHRASASSMAVTAADAPPRRASNTGTGLAGGRRMMRDAEFPPPPPHQREYATTREAVPREYATTRDQYPARRESGVYTGREYSATTREIGYARDSPETTYATAREATAVAIPAQEAYAPAAEVDVFPARRESVAAMLPSPPSEYVAVDVQPAADEDPRPVSVAATGTTLNEPFDKYVVEMDVPAPLVEGARDEFAREHDTQFLRYTAVTCDADDFVAQEYQLRQTHATTKVDLLICITMYNEPPEHFVKTMQGVQRNLRQLLKMPEWSSDDWRRVLVVVVSDGRAKIHPDTLTLLGLMGGYQDGVMKKAYQGLPTQAHLFEVTTMAQFHGDPESGTKPVYPGARNNEAVVPLQLLFCLKEQNKQKISSHRWFFNAFAQSLKPEVCLLIDVGTKPLDKSIYYLWRVFHDDAQVGGACGEIAVEGTFLSMLKPITAAQNFEYKMSNVLDKPLESAVGYISVLPGAFSAYRWDALEGVPLREYFKGETLHRSGDVVTSNMYLAEDRVLCFELVAKKGCNWVLRYEKNSVAVTDAPETYAEFIQQRRRWLNGSTFAFLAAFGNLSRIVTESGHSVVRKTALVLEFLYMIVQFLFSFVALAHFYLALHFLVNGFLALMDRPEAVTLTLVPTLTRSPTAYHVVGAVLRVLRPLYVFALCVTFLASLGNVPSKARGIFLMVIALFAIEAAVMLALMVISTWVQFQINPDVSAALAQFNWASLAAPNDAAALVVVTLLALGATYGVFFISSCMYWEFYHPIANILQYTILLPSYINVLQIYAYCNISDLSWGTKQDTAVAPAAGGGGAGSAAPVDDDDLARVPMLPAADYLAAATARFHDSIAPVMAHQDTDGEDKKKAAAAPPKQDKDANFREFRTVWLVTWVFVNGCVAGALLSPATMGIKDAAEFQQKYLLGLSLSVLALTLLRFAGSLVFWLGHMVGRC</sequence>
<feature type="transmembrane region" description="Helical" evidence="12">
    <location>
        <begin position="883"/>
        <end position="908"/>
    </location>
</feature>
<evidence type="ECO:0000256" key="9">
    <source>
        <dbReference type="ARBA" id="ARBA00023316"/>
    </source>
</evidence>
<feature type="compositionally biased region" description="Low complexity" evidence="11">
    <location>
        <begin position="85"/>
        <end position="103"/>
    </location>
</feature>
<keyword evidence="4" id="KW-0328">Glycosyltransferase</keyword>
<feature type="transmembrane region" description="Helical" evidence="12">
    <location>
        <begin position="758"/>
        <end position="778"/>
    </location>
</feature>
<evidence type="ECO:0000256" key="10">
    <source>
        <dbReference type="ARBA" id="ARBA00024009"/>
    </source>
</evidence>
<feature type="transmembrane region" description="Helical" evidence="12">
    <location>
        <begin position="846"/>
        <end position="871"/>
    </location>
</feature>
<dbReference type="STRING" id="578462.A0A0L0SL87"/>
<comment type="subcellular location">
    <subcellularLocation>
        <location evidence="1">Cell membrane</location>
        <topology evidence="1">Multi-pass membrane protein</topology>
    </subcellularLocation>
</comment>
<dbReference type="EMBL" id="GG745342">
    <property type="protein sequence ID" value="KNE63326.1"/>
    <property type="molecule type" value="Genomic_DNA"/>
</dbReference>
<keyword evidence="9" id="KW-0961">Cell wall biogenesis/degradation</keyword>
<feature type="region of interest" description="Disordered" evidence="11">
    <location>
        <begin position="168"/>
        <end position="206"/>
    </location>
</feature>
<dbReference type="PANTHER" id="PTHR22914">
    <property type="entry name" value="CHITIN SYNTHASE"/>
    <property type="match status" value="1"/>
</dbReference>
<evidence type="ECO:0000256" key="7">
    <source>
        <dbReference type="ARBA" id="ARBA00022989"/>
    </source>
</evidence>
<evidence type="ECO:0000256" key="1">
    <source>
        <dbReference type="ARBA" id="ARBA00004651"/>
    </source>
</evidence>
<keyword evidence="8 12" id="KW-0472">Membrane</keyword>
<dbReference type="Pfam" id="PF01644">
    <property type="entry name" value="Chitin_synth_1"/>
    <property type="match status" value="1"/>
</dbReference>
<evidence type="ECO:0000313" key="14">
    <source>
        <dbReference type="EMBL" id="KNE63326.1"/>
    </source>
</evidence>
<reference evidence="15" key="2">
    <citation type="submission" date="2009-11" db="EMBL/GenBank/DDBJ databases">
        <title>The Genome Sequence of Allomyces macrogynus strain ATCC 38327.</title>
        <authorList>
            <consortium name="The Broad Institute Genome Sequencing Platform"/>
            <person name="Russ C."/>
            <person name="Cuomo C."/>
            <person name="Shea T."/>
            <person name="Young S.K."/>
            <person name="Zeng Q."/>
            <person name="Koehrsen M."/>
            <person name="Haas B."/>
            <person name="Borodovsky M."/>
            <person name="Guigo R."/>
            <person name="Alvarado L."/>
            <person name="Berlin A."/>
            <person name="Borenstein D."/>
            <person name="Chen Z."/>
            <person name="Engels R."/>
            <person name="Freedman E."/>
            <person name="Gellesch M."/>
            <person name="Goldberg J."/>
            <person name="Griggs A."/>
            <person name="Gujja S."/>
            <person name="Heiman D."/>
            <person name="Hepburn T."/>
            <person name="Howarth C."/>
            <person name="Jen D."/>
            <person name="Larson L."/>
            <person name="Lewis B."/>
            <person name="Mehta T."/>
            <person name="Park D."/>
            <person name="Pearson M."/>
            <person name="Roberts A."/>
            <person name="Saif S."/>
            <person name="Shenoy N."/>
            <person name="Sisk P."/>
            <person name="Stolte C."/>
            <person name="Sykes S."/>
            <person name="Walk T."/>
            <person name="White J."/>
            <person name="Yandava C."/>
            <person name="Burger G."/>
            <person name="Gray M.W."/>
            <person name="Holland P.W.H."/>
            <person name="King N."/>
            <person name="Lang F.B.F."/>
            <person name="Roger A.J."/>
            <person name="Ruiz-Trillo I."/>
            <person name="Lander E."/>
            <person name="Nusbaum C."/>
        </authorList>
    </citation>
    <scope>NUCLEOTIDE SEQUENCE [LARGE SCALE GENOMIC DNA]</scope>
    <source>
        <strain evidence="15">ATCC 38327</strain>
    </source>
</reference>
<feature type="region of interest" description="Disordered" evidence="11">
    <location>
        <begin position="224"/>
        <end position="282"/>
    </location>
</feature>
<organism evidence="14 15">
    <name type="scientific">Allomyces macrogynus (strain ATCC 38327)</name>
    <name type="common">Allomyces javanicus var. macrogynus</name>
    <dbReference type="NCBI Taxonomy" id="578462"/>
    <lineage>
        <taxon>Eukaryota</taxon>
        <taxon>Fungi</taxon>
        <taxon>Fungi incertae sedis</taxon>
        <taxon>Blastocladiomycota</taxon>
        <taxon>Blastocladiomycetes</taxon>
        <taxon>Blastocladiales</taxon>
        <taxon>Blastocladiaceae</taxon>
        <taxon>Allomyces</taxon>
    </lineage>
</organism>
<feature type="transmembrane region" description="Helical" evidence="12">
    <location>
        <begin position="1083"/>
        <end position="1105"/>
    </location>
</feature>
<feature type="compositionally biased region" description="Basic and acidic residues" evidence="11">
    <location>
        <begin position="106"/>
        <end position="121"/>
    </location>
</feature>
<evidence type="ECO:0000256" key="8">
    <source>
        <dbReference type="ARBA" id="ARBA00023136"/>
    </source>
</evidence>
<feature type="compositionally biased region" description="Pro residues" evidence="11">
    <location>
        <begin position="182"/>
        <end position="197"/>
    </location>
</feature>
<dbReference type="Proteomes" id="UP000054350">
    <property type="component" value="Unassembled WGS sequence"/>
</dbReference>
<evidence type="ECO:0000256" key="6">
    <source>
        <dbReference type="ARBA" id="ARBA00022692"/>
    </source>
</evidence>
<evidence type="ECO:0000313" key="15">
    <source>
        <dbReference type="Proteomes" id="UP000054350"/>
    </source>
</evidence>
<evidence type="ECO:0000256" key="3">
    <source>
        <dbReference type="ARBA" id="ARBA00022475"/>
    </source>
</evidence>
<dbReference type="GO" id="GO:0004100">
    <property type="term" value="F:chitin synthase activity"/>
    <property type="evidence" value="ECO:0007669"/>
    <property type="project" value="UniProtKB-EC"/>
</dbReference>
<dbReference type="GO" id="GO:0030428">
    <property type="term" value="C:cell septum"/>
    <property type="evidence" value="ECO:0007669"/>
    <property type="project" value="TreeGrafter"/>
</dbReference>
<dbReference type="PANTHER" id="PTHR22914:SF9">
    <property type="entry name" value="CHITIN SYNTHASE 1"/>
    <property type="match status" value="1"/>
</dbReference>
<name>A0A0L0SL87_ALLM3</name>
<proteinExistence type="predicted"/>